<organism evidence="3 4">
    <name type="scientific">Nocardiopsis metallicus</name>
    <dbReference type="NCBI Taxonomy" id="179819"/>
    <lineage>
        <taxon>Bacteria</taxon>
        <taxon>Bacillati</taxon>
        <taxon>Actinomycetota</taxon>
        <taxon>Actinomycetes</taxon>
        <taxon>Streptosporangiales</taxon>
        <taxon>Nocardiopsidaceae</taxon>
        <taxon>Nocardiopsis</taxon>
    </lineage>
</organism>
<evidence type="ECO:0000313" key="3">
    <source>
        <dbReference type="EMBL" id="MBB5494381.1"/>
    </source>
</evidence>
<dbReference type="InterPro" id="IPR036457">
    <property type="entry name" value="PPM-type-like_dom_sf"/>
</dbReference>
<evidence type="ECO:0000313" key="4">
    <source>
        <dbReference type="Proteomes" id="UP000579647"/>
    </source>
</evidence>
<protein>
    <submittedName>
        <fullName evidence="3">Serine/threonine protein phosphatase PrpC</fullName>
    </submittedName>
</protein>
<comment type="caution">
    <text evidence="3">The sequence shown here is derived from an EMBL/GenBank/DDBJ whole genome shotgun (WGS) entry which is preliminary data.</text>
</comment>
<dbReference type="Proteomes" id="UP000579647">
    <property type="component" value="Unassembled WGS sequence"/>
</dbReference>
<feature type="region of interest" description="Disordered" evidence="1">
    <location>
        <begin position="1"/>
        <end position="29"/>
    </location>
</feature>
<evidence type="ECO:0000259" key="2">
    <source>
        <dbReference type="PROSITE" id="PS51746"/>
    </source>
</evidence>
<name>A0A840WN05_9ACTN</name>
<evidence type="ECO:0000256" key="1">
    <source>
        <dbReference type="SAM" id="MobiDB-lite"/>
    </source>
</evidence>
<dbReference type="Gene3D" id="3.60.40.10">
    <property type="entry name" value="PPM-type phosphatase domain"/>
    <property type="match status" value="1"/>
</dbReference>
<reference evidence="3 4" key="1">
    <citation type="submission" date="2020-08" db="EMBL/GenBank/DDBJ databases">
        <title>Sequencing the genomes of 1000 actinobacteria strains.</title>
        <authorList>
            <person name="Klenk H.-P."/>
        </authorList>
    </citation>
    <scope>NUCLEOTIDE SEQUENCE [LARGE SCALE GENOMIC DNA]</scope>
    <source>
        <strain evidence="3 4">DSM 44598</strain>
    </source>
</reference>
<sequence length="310" mass="33263">MSPPVIATDTDQGPRPSQQDAYSHRLEPASGGWRAAVADGFGDHPDTREAAQLAADTATTASGEAVDAVLAAHRAITLVHPGTDCVMAHARQDSPDEPIDIAWVGDCRVWTWSPSEGLRQHTHDHTFGQELRDLWVADDLARVGDHAVTTSVATAVLDEVGTATAPAADLTLFTCDGIHDYVDERLLAELVTDHAHDPATLVQVLVDAAREAESTDNATALVISLTPEPAGPGAPLTRQERLLEGLESFGGPGFGERFPGSNEHLLRALSEDRAAGIACDRFLLRDGTTYWCTKDSDHTDHHVSWHGVTW</sequence>
<dbReference type="EMBL" id="JACHDO010000001">
    <property type="protein sequence ID" value="MBB5494381.1"/>
    <property type="molecule type" value="Genomic_DNA"/>
</dbReference>
<dbReference type="AlphaFoldDB" id="A0A840WN05"/>
<dbReference type="InterPro" id="IPR001932">
    <property type="entry name" value="PPM-type_phosphatase-like_dom"/>
</dbReference>
<feature type="domain" description="PPM-type phosphatase" evidence="2">
    <location>
        <begin position="5"/>
        <end position="225"/>
    </location>
</feature>
<feature type="compositionally biased region" description="Polar residues" evidence="1">
    <location>
        <begin position="9"/>
        <end position="21"/>
    </location>
</feature>
<accession>A0A840WN05</accession>
<keyword evidence="4" id="KW-1185">Reference proteome</keyword>
<gene>
    <name evidence="3" type="ORF">HNR07_005518</name>
</gene>
<dbReference type="PROSITE" id="PS51746">
    <property type="entry name" value="PPM_2"/>
    <property type="match status" value="1"/>
</dbReference>
<dbReference type="SUPFAM" id="SSF81606">
    <property type="entry name" value="PP2C-like"/>
    <property type="match status" value="1"/>
</dbReference>
<dbReference type="RefSeq" id="WP_184367771.1">
    <property type="nucleotide sequence ID" value="NZ_BAAAKM010000012.1"/>
</dbReference>
<dbReference type="SMART" id="SM00332">
    <property type="entry name" value="PP2Cc"/>
    <property type="match status" value="1"/>
</dbReference>
<proteinExistence type="predicted"/>